<gene>
    <name evidence="9" type="primary">traG</name>
    <name evidence="9" type="ORF">RUM8411_04392</name>
</gene>
<keyword evidence="5 8" id="KW-1133">Transmembrane helix</keyword>
<dbReference type="InterPro" id="IPR051539">
    <property type="entry name" value="T4SS-coupling_protein"/>
</dbReference>
<evidence type="ECO:0000256" key="2">
    <source>
        <dbReference type="ARBA" id="ARBA00008806"/>
    </source>
</evidence>
<evidence type="ECO:0000256" key="1">
    <source>
        <dbReference type="ARBA" id="ARBA00004651"/>
    </source>
</evidence>
<feature type="region of interest" description="Disordered" evidence="7">
    <location>
        <begin position="599"/>
        <end position="634"/>
    </location>
</feature>
<comment type="subcellular location">
    <subcellularLocation>
        <location evidence="1">Cell membrane</location>
        <topology evidence="1">Multi-pass membrane protein</topology>
    </subcellularLocation>
</comment>
<evidence type="ECO:0000256" key="5">
    <source>
        <dbReference type="ARBA" id="ARBA00022989"/>
    </source>
</evidence>
<dbReference type="PANTHER" id="PTHR37937:SF1">
    <property type="entry name" value="CONJUGATIVE TRANSFER: DNA TRANSPORT"/>
    <property type="match status" value="1"/>
</dbReference>
<protein>
    <submittedName>
        <fullName evidence="9">Conjugal transfer protein TraG</fullName>
    </submittedName>
</protein>
<dbReference type="GO" id="GO:0005886">
    <property type="term" value="C:plasma membrane"/>
    <property type="evidence" value="ECO:0007669"/>
    <property type="project" value="UniProtKB-SubCell"/>
</dbReference>
<keyword evidence="3" id="KW-1003">Cell membrane</keyword>
<comment type="similarity">
    <text evidence="2">Belongs to the VirD4/TraG family.</text>
</comment>
<feature type="transmembrane region" description="Helical" evidence="8">
    <location>
        <begin position="12"/>
        <end position="34"/>
    </location>
</feature>
<accession>A0A1X7ACI5</accession>
<dbReference type="PANTHER" id="PTHR37937">
    <property type="entry name" value="CONJUGATIVE TRANSFER: DNA TRANSPORT"/>
    <property type="match status" value="1"/>
</dbReference>
<dbReference type="InterPro" id="IPR027417">
    <property type="entry name" value="P-loop_NTPase"/>
</dbReference>
<dbReference type="Proteomes" id="UP000193778">
    <property type="component" value="Unassembled WGS sequence"/>
</dbReference>
<dbReference type="SUPFAM" id="SSF52540">
    <property type="entry name" value="P-loop containing nucleoside triphosphate hydrolases"/>
    <property type="match status" value="1"/>
</dbReference>
<dbReference type="InterPro" id="IPR003688">
    <property type="entry name" value="TraG/VirD4"/>
</dbReference>
<keyword evidence="6 8" id="KW-0472">Membrane</keyword>
<dbReference type="EMBL" id="FWFP01000018">
    <property type="protein sequence ID" value="SLN76369.1"/>
    <property type="molecule type" value="Genomic_DNA"/>
</dbReference>
<evidence type="ECO:0000256" key="7">
    <source>
        <dbReference type="SAM" id="MobiDB-lite"/>
    </source>
</evidence>
<name>A0A1X7ACI5_9RHOB</name>
<evidence type="ECO:0000256" key="6">
    <source>
        <dbReference type="ARBA" id="ARBA00023136"/>
    </source>
</evidence>
<evidence type="ECO:0000256" key="4">
    <source>
        <dbReference type="ARBA" id="ARBA00022692"/>
    </source>
</evidence>
<dbReference type="CDD" id="cd01127">
    <property type="entry name" value="TrwB_TraG_TraD_VirD4"/>
    <property type="match status" value="2"/>
</dbReference>
<evidence type="ECO:0000313" key="9">
    <source>
        <dbReference type="EMBL" id="SLN76369.1"/>
    </source>
</evidence>
<dbReference type="RefSeq" id="WP_085824815.1">
    <property type="nucleotide sequence ID" value="NZ_FWFP01000018.1"/>
</dbReference>
<dbReference type="OrthoDB" id="9759295at2"/>
<keyword evidence="10" id="KW-1185">Reference proteome</keyword>
<feature type="transmembrane region" description="Helical" evidence="8">
    <location>
        <begin position="66"/>
        <end position="87"/>
    </location>
</feature>
<evidence type="ECO:0000313" key="10">
    <source>
        <dbReference type="Proteomes" id="UP000193778"/>
    </source>
</evidence>
<evidence type="ECO:0000256" key="3">
    <source>
        <dbReference type="ARBA" id="ARBA00022475"/>
    </source>
</evidence>
<keyword evidence="4 8" id="KW-0812">Transmembrane</keyword>
<feature type="compositionally biased region" description="Polar residues" evidence="7">
    <location>
        <begin position="621"/>
        <end position="634"/>
    </location>
</feature>
<reference evidence="10" key="1">
    <citation type="submission" date="2017-03" db="EMBL/GenBank/DDBJ databases">
        <authorList>
            <person name="Rodrigo-Torres L."/>
            <person name="Arahal R.D."/>
            <person name="Lucena T."/>
        </authorList>
    </citation>
    <scope>NUCLEOTIDE SEQUENCE [LARGE SCALE GENOMIC DNA]</scope>
    <source>
        <strain evidence="10">CECT 8411</strain>
    </source>
</reference>
<dbReference type="AlphaFoldDB" id="A0A1X7ACI5"/>
<proteinExistence type="inferred from homology"/>
<dbReference type="Gene3D" id="3.40.50.300">
    <property type="entry name" value="P-loop containing nucleotide triphosphate hydrolases"/>
    <property type="match status" value="1"/>
</dbReference>
<organism evidence="9 10">
    <name type="scientific">Ruegeria meonggei</name>
    <dbReference type="NCBI Taxonomy" id="1446476"/>
    <lineage>
        <taxon>Bacteria</taxon>
        <taxon>Pseudomonadati</taxon>
        <taxon>Pseudomonadota</taxon>
        <taxon>Alphaproteobacteria</taxon>
        <taxon>Rhodobacterales</taxon>
        <taxon>Roseobacteraceae</taxon>
        <taxon>Ruegeria</taxon>
    </lineage>
</organism>
<sequence length="634" mass="70038">MAEFQDLPKGKKVAIAGTMGFIATSACAVLVVGLDIEYLNTKGFRGLHIWAIPEKLMARPAEEQQVIGLVAVVAVCVLTFAFVAAALRGPSTKYGDAVFAKAPQLVTEGYAAPLKLKSKLDSEIVFAKFGPPKEKNAIFYKPGPSVQKPHAMFIAPSGSGKTSGFVIPDILRFNGSCVVLDIKGEIFQATGARRATMGDEVFVFDPENPEKSHSYNPLRRAARADNLDRRWEEVIQVATQMFDTPSSSAQGFLGGVEGMFCAMAMLAIKRNRPYISEILRLVKTTKQKDYEKMAEEVGYARAADEFLNLAAEESKILRSTISVMNNSGLQLWRNPSVARATQGNDINFEDLRRRPTSIYFSVPGKKVKEFRTLIRLFFLDLVNTIETHEPGPDEPFKVLMLLDEFQRLGHLERVVEAYDTMRSFGGRIIVISQTLSRLQDIYGHEGVRAMLANAGTQMFAASEDSEVREHVSRSIGDKTVMSKSKSRALGKMEMGSISEREEGIRLLRPEHVGRLPESEVVLIREGKMPVIANKIRYFEDPYFMQFLGGESPKIKGTHLDLAVEQARDTAKVLADAKPAPAPVKEVSEKDQELQAAFDAQRTVAKRKSRSAKDMAVEKLATQPSSPVGNAQHSS</sequence>
<dbReference type="Pfam" id="PF02534">
    <property type="entry name" value="T4SS-DNA_transf"/>
    <property type="match status" value="1"/>
</dbReference>
<evidence type="ECO:0000256" key="8">
    <source>
        <dbReference type="SAM" id="Phobius"/>
    </source>
</evidence>